<organism evidence="2 3">
    <name type="scientific">Didymodactylos carnosus</name>
    <dbReference type="NCBI Taxonomy" id="1234261"/>
    <lineage>
        <taxon>Eukaryota</taxon>
        <taxon>Metazoa</taxon>
        <taxon>Spiralia</taxon>
        <taxon>Gnathifera</taxon>
        <taxon>Rotifera</taxon>
        <taxon>Eurotatoria</taxon>
        <taxon>Bdelloidea</taxon>
        <taxon>Philodinida</taxon>
        <taxon>Philodinidae</taxon>
        <taxon>Didymodactylos</taxon>
    </lineage>
</organism>
<dbReference type="InterPro" id="IPR025714">
    <property type="entry name" value="Methyltranfer_dom"/>
</dbReference>
<protein>
    <recommendedName>
        <fullName evidence="1">Methyltransferase domain-containing protein</fullName>
    </recommendedName>
</protein>
<reference evidence="2" key="1">
    <citation type="submission" date="2021-02" db="EMBL/GenBank/DDBJ databases">
        <authorList>
            <person name="Nowell W R."/>
        </authorList>
    </citation>
    <scope>NUCLEOTIDE SEQUENCE</scope>
</reference>
<name>A0A8S2WQY8_9BILA</name>
<evidence type="ECO:0000313" key="2">
    <source>
        <dbReference type="EMBL" id="CAF4457016.1"/>
    </source>
</evidence>
<sequence>LQLFYDVSITSVFSKVSYDIVRSFSPLNCQLSLYESDQYFCEPDIDWNERKNVYNMQNRRNLLKTRHSLFFLTNWEPNFQCAFERRLGHIGDGGKWVCDPYRLQNKKSCLVYSAGSNGDFSFEQDLKSLLPNCEIYTFDSGIYNCPINICTYRRALIGNGIVNGTKTIEMLMKELNHQERELDILKMDIEGSEYSLFMQMFNSTGTNKVYPRQILFEIHIGQREDHITHQLFDNLRQHGYVIFHKEPNLIAGSKFFEYAMLRLTNNFTN</sequence>
<dbReference type="SUPFAM" id="SSF53335">
    <property type="entry name" value="S-adenosyl-L-methionine-dependent methyltransferases"/>
    <property type="match status" value="1"/>
</dbReference>
<dbReference type="EMBL" id="CAJOBA010084507">
    <property type="protein sequence ID" value="CAF4457016.1"/>
    <property type="molecule type" value="Genomic_DNA"/>
</dbReference>
<feature type="domain" description="Methyltransferase" evidence="1">
    <location>
        <begin position="55"/>
        <end position="261"/>
    </location>
</feature>
<evidence type="ECO:0000259" key="1">
    <source>
        <dbReference type="Pfam" id="PF13383"/>
    </source>
</evidence>
<dbReference type="AlphaFoldDB" id="A0A8S2WQY8"/>
<dbReference type="Pfam" id="PF13383">
    <property type="entry name" value="Methyltransf_22"/>
    <property type="match status" value="1"/>
</dbReference>
<accession>A0A8S2WQY8</accession>
<comment type="caution">
    <text evidence="2">The sequence shown here is derived from an EMBL/GenBank/DDBJ whole genome shotgun (WGS) entry which is preliminary data.</text>
</comment>
<dbReference type="InterPro" id="IPR026913">
    <property type="entry name" value="METTL24"/>
</dbReference>
<dbReference type="PANTHER" id="PTHR32026">
    <property type="entry name" value="METHYLTRANSFERASE-LIKE PROTEIN 24"/>
    <property type="match status" value="1"/>
</dbReference>
<dbReference type="Proteomes" id="UP000682733">
    <property type="component" value="Unassembled WGS sequence"/>
</dbReference>
<feature type="non-terminal residue" evidence="2">
    <location>
        <position position="1"/>
    </location>
</feature>
<dbReference type="PANTHER" id="PTHR32026:SF27">
    <property type="entry name" value="METHYLTRANSFERASE FKBM DOMAIN-CONTAINING PROTEIN-RELATED"/>
    <property type="match status" value="1"/>
</dbReference>
<proteinExistence type="predicted"/>
<gene>
    <name evidence="2" type="ORF">TMI583_LOCUS46080</name>
</gene>
<evidence type="ECO:0000313" key="3">
    <source>
        <dbReference type="Proteomes" id="UP000682733"/>
    </source>
</evidence>
<dbReference type="InterPro" id="IPR029063">
    <property type="entry name" value="SAM-dependent_MTases_sf"/>
</dbReference>